<dbReference type="STRING" id="1041930.Mtc_1135"/>
<accession>H8I7Q6</accession>
<evidence type="ECO:0008006" key="4">
    <source>
        <dbReference type="Google" id="ProtNLM"/>
    </source>
</evidence>
<evidence type="ECO:0000313" key="2">
    <source>
        <dbReference type="EMBL" id="AFC99891.1"/>
    </source>
</evidence>
<keyword evidence="3" id="KW-1185">Reference proteome</keyword>
<dbReference type="HOGENOM" id="CLU_996080_0_0_2"/>
<dbReference type="Proteomes" id="UP000005233">
    <property type="component" value="Chromosome"/>
</dbReference>
<evidence type="ECO:0000256" key="1">
    <source>
        <dbReference type="SAM" id="Phobius"/>
    </source>
</evidence>
<dbReference type="RefSeq" id="WP_014405729.1">
    <property type="nucleotide sequence ID" value="NC_017034.1"/>
</dbReference>
<dbReference type="Pfam" id="PF12679">
    <property type="entry name" value="ABC2_membrane_2"/>
    <property type="match status" value="1"/>
</dbReference>
<dbReference type="GO" id="GO:0005886">
    <property type="term" value="C:plasma membrane"/>
    <property type="evidence" value="ECO:0007669"/>
    <property type="project" value="UniProtKB-SubCell"/>
</dbReference>
<dbReference type="GeneID" id="11971262"/>
<sequence>MGNLVRVARKEFSDLTSSTLMLIILIWYFIQFLIVVYTHVYPFDGMPSLISYYDNPAELFFSDFAIMLCKNGSILGIVLGFVSVASEVDGHALNILLMKPLYRDTVINGKLLGVIGFILCLFGFTAFLFIMALSLYSVFILNAHAPGSLSVYLSTFVSYLPLALVLSLLCILLTYSITLLMCQVFKNQSLALFLSLFIWVILFVLMDNVLLAGNVGFFAGRAAQDFIASLSPYNMVGSILSERDLYGALAYRGSQFFTLFLYCFVALVLSYIAFLRRDIS</sequence>
<dbReference type="EMBL" id="CP003243">
    <property type="protein sequence ID" value="AFC99891.1"/>
    <property type="molecule type" value="Genomic_DNA"/>
</dbReference>
<name>H8I7Q6_METCZ</name>
<feature type="transmembrane region" description="Helical" evidence="1">
    <location>
        <begin position="20"/>
        <end position="40"/>
    </location>
</feature>
<feature type="transmembrane region" description="Helical" evidence="1">
    <location>
        <begin position="159"/>
        <end position="182"/>
    </location>
</feature>
<feature type="transmembrane region" description="Helical" evidence="1">
    <location>
        <begin position="189"/>
        <end position="206"/>
    </location>
</feature>
<feature type="transmembrane region" description="Helical" evidence="1">
    <location>
        <begin position="106"/>
        <end position="139"/>
    </location>
</feature>
<dbReference type="eggNOG" id="arCOG02436">
    <property type="taxonomic scope" value="Archaea"/>
</dbReference>
<feature type="transmembrane region" description="Helical" evidence="1">
    <location>
        <begin position="256"/>
        <end position="275"/>
    </location>
</feature>
<feature type="transmembrane region" description="Helical" evidence="1">
    <location>
        <begin position="60"/>
        <end position="85"/>
    </location>
</feature>
<proteinExistence type="predicted"/>
<dbReference type="PANTHER" id="PTHR43471">
    <property type="entry name" value="ABC TRANSPORTER PERMEASE"/>
    <property type="match status" value="1"/>
</dbReference>
<evidence type="ECO:0000313" key="3">
    <source>
        <dbReference type="Proteomes" id="UP000005233"/>
    </source>
</evidence>
<dbReference type="PANTHER" id="PTHR43471:SF14">
    <property type="entry name" value="ABC-2 TYPE TRANSPORT SYSTEM PERMEASE PROTEIN"/>
    <property type="match status" value="1"/>
</dbReference>
<keyword evidence="1" id="KW-1133">Transmembrane helix</keyword>
<keyword evidence="1" id="KW-0812">Transmembrane</keyword>
<dbReference type="GO" id="GO:0140359">
    <property type="term" value="F:ABC-type transporter activity"/>
    <property type="evidence" value="ECO:0007669"/>
    <property type="project" value="InterPro"/>
</dbReference>
<reference evidence="2 3" key="1">
    <citation type="journal article" date="2012" name="J. Bacteriol.">
        <title>Complete genome sequence of a thermophilic methanogen, Methanocella conradii HZ254, isolated from Chinese rice field soil.</title>
        <authorList>
            <person name="Lu Z."/>
            <person name="Lu Y."/>
        </authorList>
    </citation>
    <scope>NUCLEOTIDE SEQUENCE [LARGE SCALE GENOMIC DNA]</scope>
    <source>
        <strain evidence="3">DSM 24694 / JCM 17849 / CGMCC 1.5162 / HZ254</strain>
    </source>
</reference>
<dbReference type="AlphaFoldDB" id="H8I7Q6"/>
<gene>
    <name evidence="2" type="ordered locus">Mtc_1135</name>
</gene>
<protein>
    <recommendedName>
        <fullName evidence="4">ABC-type transport system involved in multi-copper enzyme maturation, permease component</fullName>
    </recommendedName>
</protein>
<keyword evidence="1" id="KW-0472">Membrane</keyword>
<organism evidence="2 3">
    <name type="scientific">Methanocella conradii (strain DSM 24694 / JCM 17849 / CGMCC 1.5162 / HZ254)</name>
    <dbReference type="NCBI Taxonomy" id="1041930"/>
    <lineage>
        <taxon>Archaea</taxon>
        <taxon>Methanobacteriati</taxon>
        <taxon>Methanobacteriota</taxon>
        <taxon>Stenosarchaea group</taxon>
        <taxon>Methanomicrobia</taxon>
        <taxon>Methanocellales</taxon>
        <taxon>Methanocellaceae</taxon>
        <taxon>Methanocella</taxon>
    </lineage>
</organism>
<dbReference type="KEGG" id="mez:Mtc_1135"/>